<dbReference type="AlphaFoldDB" id="A0A699QWB5"/>
<sequence length="102" mass="11536">DVDNPIPRFENELSDFYQDDPSFPRPPPELPKDELDLEPDSGKDISAVVNKDVYGDENDDYCSSMFVVQFFLPYLIFPEISPLFLSAESEDIIFDPGLSPGD</sequence>
<comment type="caution">
    <text evidence="2">The sequence shown here is derived from an EMBL/GenBank/DDBJ whole genome shotgun (WGS) entry which is preliminary data.</text>
</comment>
<evidence type="ECO:0008006" key="3">
    <source>
        <dbReference type="Google" id="ProtNLM"/>
    </source>
</evidence>
<proteinExistence type="predicted"/>
<feature type="region of interest" description="Disordered" evidence="1">
    <location>
        <begin position="1"/>
        <end position="42"/>
    </location>
</feature>
<dbReference type="EMBL" id="BKCJ011040135">
    <property type="protein sequence ID" value="GFC72939.1"/>
    <property type="molecule type" value="Genomic_DNA"/>
</dbReference>
<reference evidence="2" key="1">
    <citation type="journal article" date="2019" name="Sci. Rep.">
        <title>Draft genome of Tanacetum cinerariifolium, the natural source of mosquito coil.</title>
        <authorList>
            <person name="Yamashiro T."/>
            <person name="Shiraishi A."/>
            <person name="Satake H."/>
            <person name="Nakayama K."/>
        </authorList>
    </citation>
    <scope>NUCLEOTIDE SEQUENCE</scope>
</reference>
<evidence type="ECO:0000256" key="1">
    <source>
        <dbReference type="SAM" id="MobiDB-lite"/>
    </source>
</evidence>
<accession>A0A699QWB5</accession>
<evidence type="ECO:0000313" key="2">
    <source>
        <dbReference type="EMBL" id="GFC72939.1"/>
    </source>
</evidence>
<organism evidence="2">
    <name type="scientific">Tanacetum cinerariifolium</name>
    <name type="common">Dalmatian daisy</name>
    <name type="synonym">Chrysanthemum cinerariifolium</name>
    <dbReference type="NCBI Taxonomy" id="118510"/>
    <lineage>
        <taxon>Eukaryota</taxon>
        <taxon>Viridiplantae</taxon>
        <taxon>Streptophyta</taxon>
        <taxon>Embryophyta</taxon>
        <taxon>Tracheophyta</taxon>
        <taxon>Spermatophyta</taxon>
        <taxon>Magnoliopsida</taxon>
        <taxon>eudicotyledons</taxon>
        <taxon>Gunneridae</taxon>
        <taxon>Pentapetalae</taxon>
        <taxon>asterids</taxon>
        <taxon>campanulids</taxon>
        <taxon>Asterales</taxon>
        <taxon>Asteraceae</taxon>
        <taxon>Asteroideae</taxon>
        <taxon>Anthemideae</taxon>
        <taxon>Anthemidinae</taxon>
        <taxon>Tanacetum</taxon>
    </lineage>
</organism>
<gene>
    <name evidence="2" type="ORF">Tci_844909</name>
</gene>
<name>A0A699QWB5_TANCI</name>
<protein>
    <recommendedName>
        <fullName evidence="3">Reverse transcriptase domain-containing protein</fullName>
    </recommendedName>
</protein>
<feature type="non-terminal residue" evidence="2">
    <location>
        <position position="1"/>
    </location>
</feature>